<dbReference type="Pfam" id="PF00583">
    <property type="entry name" value="Acetyltransf_1"/>
    <property type="match status" value="1"/>
</dbReference>
<accession>A0A9X4B0Q3</accession>
<dbReference type="InterPro" id="IPR016181">
    <property type="entry name" value="Acyl_CoA_acyltransferase"/>
</dbReference>
<dbReference type="PANTHER" id="PTHR43415:SF3">
    <property type="entry name" value="GNAT-FAMILY ACETYLTRANSFERASE"/>
    <property type="match status" value="1"/>
</dbReference>
<evidence type="ECO:0000313" key="3">
    <source>
        <dbReference type="Proteomes" id="UP001141183"/>
    </source>
</evidence>
<dbReference type="CDD" id="cd04301">
    <property type="entry name" value="NAT_SF"/>
    <property type="match status" value="1"/>
</dbReference>
<evidence type="ECO:0000313" key="2">
    <source>
        <dbReference type="EMBL" id="MDC4239947.1"/>
    </source>
</evidence>
<keyword evidence="3" id="KW-1185">Reference proteome</keyword>
<dbReference type="PROSITE" id="PS51186">
    <property type="entry name" value="GNAT"/>
    <property type="match status" value="1"/>
</dbReference>
<dbReference type="PANTHER" id="PTHR43415">
    <property type="entry name" value="SPERMIDINE N(1)-ACETYLTRANSFERASE"/>
    <property type="match status" value="1"/>
</dbReference>
<dbReference type="RefSeq" id="WP_209741324.1">
    <property type="nucleotide sequence ID" value="NZ_BAAACM010000021.1"/>
</dbReference>
<evidence type="ECO:0000259" key="1">
    <source>
        <dbReference type="PROSITE" id="PS51186"/>
    </source>
</evidence>
<sequence>MNIRKVKAEDADNLLKMFLELDKETKFMLLEPGERSNDVSKVNLLINQCIEGRNLLLVGIDDTENIIGFLSAQRGVPKRIRHTAYIVVGIREAFRGIGIGKKLFSELDIWAKENDITRLELTVVCHNNVAKHLYEQNGFKVEGIKKNSMIVDGKYVDEYYMAKLN</sequence>
<name>A0A9X4B0Q3_9CLOT</name>
<protein>
    <submittedName>
        <fullName evidence="2">GNAT family N-acetyltransferase</fullName>
    </submittedName>
</protein>
<gene>
    <name evidence="2" type="ORF">NE398_07180</name>
</gene>
<dbReference type="SUPFAM" id="SSF55729">
    <property type="entry name" value="Acyl-CoA N-acyltransferases (Nat)"/>
    <property type="match status" value="1"/>
</dbReference>
<dbReference type="Gene3D" id="3.40.630.30">
    <property type="match status" value="1"/>
</dbReference>
<dbReference type="AlphaFoldDB" id="A0A9X4B0Q3"/>
<dbReference type="InterPro" id="IPR000182">
    <property type="entry name" value="GNAT_dom"/>
</dbReference>
<comment type="caution">
    <text evidence="2">The sequence shown here is derived from an EMBL/GenBank/DDBJ whole genome shotgun (WGS) entry which is preliminary data.</text>
</comment>
<dbReference type="GeneID" id="93044933"/>
<feature type="domain" description="N-acetyltransferase" evidence="1">
    <location>
        <begin position="1"/>
        <end position="165"/>
    </location>
</feature>
<dbReference type="GO" id="GO:0016747">
    <property type="term" value="F:acyltransferase activity, transferring groups other than amino-acyl groups"/>
    <property type="evidence" value="ECO:0007669"/>
    <property type="project" value="InterPro"/>
</dbReference>
<dbReference type="Proteomes" id="UP001141183">
    <property type="component" value="Unassembled WGS sequence"/>
</dbReference>
<dbReference type="EMBL" id="JAMRYU010000006">
    <property type="protein sequence ID" value="MDC4239947.1"/>
    <property type="molecule type" value="Genomic_DNA"/>
</dbReference>
<reference evidence="2" key="1">
    <citation type="submission" date="2022-05" db="EMBL/GenBank/DDBJ databases">
        <title>Draft genome sequence of Clostridium tertium strain CP3 isolated from Peru.</title>
        <authorList>
            <person name="Hurtado R."/>
            <person name="Lima L."/>
            <person name="Sousa T."/>
            <person name="Jaiswal A.K."/>
            <person name="Tiwari S."/>
            <person name="Maturrano L."/>
            <person name="Brenig B."/>
            <person name="Azevedo V."/>
        </authorList>
    </citation>
    <scope>NUCLEOTIDE SEQUENCE</scope>
    <source>
        <strain evidence="2">CP3</strain>
    </source>
</reference>
<proteinExistence type="predicted"/>
<organism evidence="2 3">
    <name type="scientific">Clostridium tertium</name>
    <dbReference type="NCBI Taxonomy" id="1559"/>
    <lineage>
        <taxon>Bacteria</taxon>
        <taxon>Bacillati</taxon>
        <taxon>Bacillota</taxon>
        <taxon>Clostridia</taxon>
        <taxon>Eubacteriales</taxon>
        <taxon>Clostridiaceae</taxon>
        <taxon>Clostridium</taxon>
    </lineage>
</organism>